<evidence type="ECO:0000313" key="1">
    <source>
        <dbReference type="EMBL" id="GAI91818.1"/>
    </source>
</evidence>
<feature type="non-terminal residue" evidence="1">
    <location>
        <position position="37"/>
    </location>
</feature>
<protein>
    <submittedName>
        <fullName evidence="1">Uncharacterized protein</fullName>
    </submittedName>
</protein>
<organism evidence="1">
    <name type="scientific">marine sediment metagenome</name>
    <dbReference type="NCBI Taxonomy" id="412755"/>
    <lineage>
        <taxon>unclassified sequences</taxon>
        <taxon>metagenomes</taxon>
        <taxon>ecological metagenomes</taxon>
    </lineage>
</organism>
<dbReference type="EMBL" id="BARW01024433">
    <property type="protein sequence ID" value="GAI91818.1"/>
    <property type="molecule type" value="Genomic_DNA"/>
</dbReference>
<sequence length="37" mass="3862">MMVAPLVDYDNIPSLAQQVLATAPDKFALLGLSMGGI</sequence>
<dbReference type="AlphaFoldDB" id="X1SFR9"/>
<gene>
    <name evidence="1" type="ORF">S12H4_40282</name>
</gene>
<name>X1SFR9_9ZZZZ</name>
<proteinExistence type="predicted"/>
<comment type="caution">
    <text evidence="1">The sequence shown here is derived from an EMBL/GenBank/DDBJ whole genome shotgun (WGS) entry which is preliminary data.</text>
</comment>
<reference evidence="1" key="1">
    <citation type="journal article" date="2014" name="Front. Microbiol.">
        <title>High frequency of phylogenetically diverse reductive dehalogenase-homologous genes in deep subseafloor sedimentary metagenomes.</title>
        <authorList>
            <person name="Kawai M."/>
            <person name="Futagami T."/>
            <person name="Toyoda A."/>
            <person name="Takaki Y."/>
            <person name="Nishi S."/>
            <person name="Hori S."/>
            <person name="Arai W."/>
            <person name="Tsubouchi T."/>
            <person name="Morono Y."/>
            <person name="Uchiyama I."/>
            <person name="Ito T."/>
            <person name="Fujiyama A."/>
            <person name="Inagaki F."/>
            <person name="Takami H."/>
        </authorList>
    </citation>
    <scope>NUCLEOTIDE SEQUENCE</scope>
    <source>
        <strain evidence="1">Expedition CK06-06</strain>
    </source>
</reference>
<accession>X1SFR9</accession>